<feature type="domain" description="Reverse transcriptase Ty1/copia-type" evidence="1">
    <location>
        <begin position="1"/>
        <end position="56"/>
    </location>
</feature>
<reference evidence="3" key="2">
    <citation type="submission" date="2025-08" db="UniProtKB">
        <authorList>
            <consortium name="RefSeq"/>
        </authorList>
    </citation>
    <scope>IDENTIFICATION</scope>
    <source>
        <tissue evidence="3">Leaf</tissue>
    </source>
</reference>
<dbReference type="Pfam" id="PF07727">
    <property type="entry name" value="RVT_2"/>
    <property type="match status" value="1"/>
</dbReference>
<dbReference type="Proteomes" id="UP000694864">
    <property type="component" value="Chromosome 2"/>
</dbReference>
<keyword evidence="2" id="KW-1185">Reference proteome</keyword>
<proteinExistence type="predicted"/>
<name>A0ABM0WNH9_CAMSA</name>
<sequence length="232" mass="26155">MATKFDMSDLGRLTYYLGIEVCQFEGGIILTQQQYAKKILEQAGMKDCNRTLTPLESGLKLAKAEGEKDIDATSFRKNFGCLRYLLHTRPDLTYCVGVLSRYMQTPKVSHGAAMKQNQDTVALSSCKAEFMAGTEAARHAIWLQDLLEEVTCVSSEKVTIRVDNKSAIALTKNPVFYEVEHVLGHEQKADILTNALGRIKFKEMRELIGVKDLEENDFKLRREIVDLSLKKA</sequence>
<dbReference type="CDD" id="cd09272">
    <property type="entry name" value="RNase_HI_RT_Ty1"/>
    <property type="match status" value="1"/>
</dbReference>
<evidence type="ECO:0000313" key="2">
    <source>
        <dbReference type="Proteomes" id="UP000694864"/>
    </source>
</evidence>
<accession>A0ABM0WNH9</accession>
<organism evidence="2 3">
    <name type="scientific">Camelina sativa</name>
    <name type="common">False flax</name>
    <name type="synonym">Myagrum sativum</name>
    <dbReference type="NCBI Taxonomy" id="90675"/>
    <lineage>
        <taxon>Eukaryota</taxon>
        <taxon>Viridiplantae</taxon>
        <taxon>Streptophyta</taxon>
        <taxon>Embryophyta</taxon>
        <taxon>Tracheophyta</taxon>
        <taxon>Spermatophyta</taxon>
        <taxon>Magnoliopsida</taxon>
        <taxon>eudicotyledons</taxon>
        <taxon>Gunneridae</taxon>
        <taxon>Pentapetalae</taxon>
        <taxon>rosids</taxon>
        <taxon>malvids</taxon>
        <taxon>Brassicales</taxon>
        <taxon>Brassicaceae</taxon>
        <taxon>Camelineae</taxon>
        <taxon>Camelina</taxon>
    </lineage>
</organism>
<gene>
    <name evidence="3" type="primary">LOC104753076</name>
</gene>
<dbReference type="PANTHER" id="PTHR11439">
    <property type="entry name" value="GAG-POL-RELATED RETROTRANSPOSON"/>
    <property type="match status" value="1"/>
</dbReference>
<protein>
    <submittedName>
        <fullName evidence="3">Uncharacterized protein LOC104753076</fullName>
    </submittedName>
</protein>
<dbReference type="RefSeq" id="XP_010473661.1">
    <property type="nucleotide sequence ID" value="XM_010475359.1"/>
</dbReference>
<evidence type="ECO:0000313" key="3">
    <source>
        <dbReference type="RefSeq" id="XP_010473661.1"/>
    </source>
</evidence>
<dbReference type="GeneID" id="104753076"/>
<reference evidence="2" key="1">
    <citation type="journal article" date="2014" name="Nat. Commun.">
        <title>The emerging biofuel crop Camelina sativa retains a highly undifferentiated hexaploid genome structure.</title>
        <authorList>
            <person name="Kagale S."/>
            <person name="Koh C."/>
            <person name="Nixon J."/>
            <person name="Bollina V."/>
            <person name="Clarke W.E."/>
            <person name="Tuteja R."/>
            <person name="Spillane C."/>
            <person name="Robinson S.J."/>
            <person name="Links M.G."/>
            <person name="Clarke C."/>
            <person name="Higgins E.E."/>
            <person name="Huebert T."/>
            <person name="Sharpe A.G."/>
            <person name="Parkin I.A."/>
        </authorList>
    </citation>
    <scope>NUCLEOTIDE SEQUENCE [LARGE SCALE GENOMIC DNA]</scope>
    <source>
        <strain evidence="2">cv. DH55</strain>
    </source>
</reference>
<dbReference type="PANTHER" id="PTHR11439:SF515">
    <property type="entry name" value="GAG-POL POLYPROTEIN"/>
    <property type="match status" value="1"/>
</dbReference>
<evidence type="ECO:0000259" key="1">
    <source>
        <dbReference type="Pfam" id="PF07727"/>
    </source>
</evidence>
<dbReference type="InterPro" id="IPR013103">
    <property type="entry name" value="RVT_2"/>
</dbReference>